<sequence length="137" mass="16305">MKRFFKPKKHISFNEYLEMTLITARRISEVSPGKQRYSSAQFEMALIAFGDFNRLKLEMDDDIEVELPKEVECDWIAGFDWLDLAVSYGDEDAISYFKSNLQKKKFSTFYFEYKAEYRPDCALQSHEDMSKHQRLKL</sequence>
<name>A0A377G9H9_9GAMM</name>
<dbReference type="EMBL" id="UGGT01000001">
    <property type="protein sequence ID" value="STO21442.1"/>
    <property type="molecule type" value="Genomic_DNA"/>
</dbReference>
<evidence type="ECO:0000313" key="1">
    <source>
        <dbReference type="EMBL" id="STO21442.1"/>
    </source>
</evidence>
<evidence type="ECO:0000313" key="2">
    <source>
        <dbReference type="Proteomes" id="UP000254554"/>
    </source>
</evidence>
<dbReference type="OrthoDB" id="5648156at2"/>
<proteinExistence type="predicted"/>
<dbReference type="AlphaFoldDB" id="A0A377G9H9"/>
<dbReference type="Proteomes" id="UP000254554">
    <property type="component" value="Unassembled WGS sequence"/>
</dbReference>
<organism evidence="1 2">
    <name type="scientific">Fluoribacter dumoffii</name>
    <dbReference type="NCBI Taxonomy" id="463"/>
    <lineage>
        <taxon>Bacteria</taxon>
        <taxon>Pseudomonadati</taxon>
        <taxon>Pseudomonadota</taxon>
        <taxon>Gammaproteobacteria</taxon>
        <taxon>Legionellales</taxon>
        <taxon>Legionellaceae</taxon>
        <taxon>Fluoribacter</taxon>
    </lineage>
</organism>
<accession>A0A377G9H9</accession>
<gene>
    <name evidence="1" type="ORF">NCTC11370_01509</name>
</gene>
<reference evidence="1 2" key="1">
    <citation type="submission" date="2018-06" db="EMBL/GenBank/DDBJ databases">
        <authorList>
            <consortium name="Pathogen Informatics"/>
            <person name="Doyle S."/>
        </authorList>
    </citation>
    <scope>NUCLEOTIDE SEQUENCE [LARGE SCALE GENOMIC DNA]</scope>
    <source>
        <strain evidence="1 2">NCTC11370</strain>
    </source>
</reference>
<keyword evidence="2" id="KW-1185">Reference proteome</keyword>
<protein>
    <submittedName>
        <fullName evidence="1">Uncharacterized protein</fullName>
    </submittedName>
</protein>